<dbReference type="EMBL" id="NRSJ01000041">
    <property type="protein sequence ID" value="MBK1706393.1"/>
    <property type="molecule type" value="Genomic_DNA"/>
</dbReference>
<reference evidence="1" key="2">
    <citation type="journal article" date="2020" name="Microorganisms">
        <title>Osmotic Adaptation and Compatible Solute Biosynthesis of Phototrophic Bacteria as Revealed from Genome Analyses.</title>
        <authorList>
            <person name="Imhoff J.F."/>
            <person name="Rahn T."/>
            <person name="Kunzel S."/>
            <person name="Keller A."/>
            <person name="Neulinger S.C."/>
        </authorList>
    </citation>
    <scope>NUCLEOTIDE SEQUENCE</scope>
    <source>
        <strain evidence="1">DSM 11080</strain>
    </source>
</reference>
<evidence type="ECO:0000313" key="2">
    <source>
        <dbReference type="Proteomes" id="UP001296776"/>
    </source>
</evidence>
<proteinExistence type="predicted"/>
<evidence type="ECO:0000313" key="1">
    <source>
        <dbReference type="EMBL" id="MBK1706393.1"/>
    </source>
</evidence>
<keyword evidence="2" id="KW-1185">Reference proteome</keyword>
<gene>
    <name evidence="1" type="ORF">CKO40_18015</name>
</gene>
<name>A0AAJ0U718_9GAMM</name>
<sequence length="489" mass="55506">MGTDLGYQALEQLRRDHPAWRLLAATHAPLVIAFLQRAFITPNHRSLAEGALVAQLEDLLFELRQTLGAEAFPRAASAYLSDWSGDERGWLRRYYRDDSDEPHYDLTPATERALEWVAGLEQRQFIGTESRLLAIFELLQQLVQGTETDPEVRLATLHRQRAALDAEIARVENGELELMDPTQVKERFFQVEQSARSLLADFRQVEQNFRDLDRAVRERITTWDKGKGELLAEVFGDRDAITDSDQGRSFHAFWDLLMSPAQQERLTNLLEQMLALPAVAELEPDRRLARVHYDWLEAGESAQRTVARLSEQLRKFLDDQAWLENRRIMDILHGIEQQALAVREQPPGDPFMALDDSAPQVELVMDRPLFSPPFKPRIAQQVVEAESGGIDAEALFEQVYVDKLRLAANVRKSLQRRDQVPLSEVLAEHPLEQGLAELVAYLSLAAEQPDAVIDDAHRETVRWTDARGVERQATLPTVIFVRAAASSAG</sequence>
<dbReference type="AlphaFoldDB" id="A0AAJ0U718"/>
<accession>A0AAJ0U718</accession>
<dbReference type="Pfam" id="PF11855">
    <property type="entry name" value="DUF3375"/>
    <property type="match status" value="1"/>
</dbReference>
<protein>
    <recommendedName>
        <fullName evidence="3">DUF3375 domain-containing protein</fullName>
    </recommendedName>
</protein>
<organism evidence="1 2">
    <name type="scientific">Halochromatium glycolicum</name>
    <dbReference type="NCBI Taxonomy" id="85075"/>
    <lineage>
        <taxon>Bacteria</taxon>
        <taxon>Pseudomonadati</taxon>
        <taxon>Pseudomonadota</taxon>
        <taxon>Gammaproteobacteria</taxon>
        <taxon>Chromatiales</taxon>
        <taxon>Chromatiaceae</taxon>
        <taxon>Halochromatium</taxon>
    </lineage>
</organism>
<dbReference type="InterPro" id="IPR021804">
    <property type="entry name" value="DUF3375"/>
</dbReference>
<reference evidence="1" key="1">
    <citation type="submission" date="2017-08" db="EMBL/GenBank/DDBJ databases">
        <authorList>
            <person name="Imhoff J.F."/>
            <person name="Rahn T."/>
            <person name="Kuenzel S."/>
            <person name="Neulinger S.C."/>
        </authorList>
    </citation>
    <scope>NUCLEOTIDE SEQUENCE</scope>
    <source>
        <strain evidence="1">DSM 11080</strain>
    </source>
</reference>
<evidence type="ECO:0008006" key="3">
    <source>
        <dbReference type="Google" id="ProtNLM"/>
    </source>
</evidence>
<comment type="caution">
    <text evidence="1">The sequence shown here is derived from an EMBL/GenBank/DDBJ whole genome shotgun (WGS) entry which is preliminary data.</text>
</comment>
<dbReference type="RefSeq" id="WP_200347844.1">
    <property type="nucleotide sequence ID" value="NZ_NRSJ01000041.1"/>
</dbReference>
<dbReference type="Proteomes" id="UP001296776">
    <property type="component" value="Unassembled WGS sequence"/>
</dbReference>